<organism evidence="2 3">
    <name type="scientific">Romanomermis culicivorax</name>
    <name type="common">Nematode worm</name>
    <dbReference type="NCBI Taxonomy" id="13658"/>
    <lineage>
        <taxon>Eukaryota</taxon>
        <taxon>Metazoa</taxon>
        <taxon>Ecdysozoa</taxon>
        <taxon>Nematoda</taxon>
        <taxon>Enoplea</taxon>
        <taxon>Dorylaimia</taxon>
        <taxon>Mermithida</taxon>
        <taxon>Mermithoidea</taxon>
        <taxon>Mermithidae</taxon>
        <taxon>Romanomermis</taxon>
    </lineage>
</organism>
<dbReference type="WBParaSite" id="nRc.2.0.1.t09183-RA">
    <property type="protein sequence ID" value="nRc.2.0.1.t09183-RA"/>
    <property type="gene ID" value="nRc.2.0.1.g09183"/>
</dbReference>
<dbReference type="AlphaFoldDB" id="A0A915I4X1"/>
<dbReference type="Proteomes" id="UP000887565">
    <property type="component" value="Unplaced"/>
</dbReference>
<protein>
    <recommendedName>
        <fullName evidence="1">TASOR PIN domain-containing protein</fullName>
    </recommendedName>
</protein>
<evidence type="ECO:0000313" key="3">
    <source>
        <dbReference type="WBParaSite" id="nRc.2.0.1.t09183-RA"/>
    </source>
</evidence>
<feature type="domain" description="TASOR PIN" evidence="1">
    <location>
        <begin position="144"/>
        <end position="300"/>
    </location>
</feature>
<name>A0A915I4X1_ROMCU</name>
<evidence type="ECO:0000259" key="1">
    <source>
        <dbReference type="Pfam" id="PF24630"/>
    </source>
</evidence>
<dbReference type="Pfam" id="PF24630">
    <property type="entry name" value="PIN_TASOR"/>
    <property type="match status" value="1"/>
</dbReference>
<sequence length="309" mass="34384">MFYPERKRQVSLKHCFLCLIQAASTSDSQLIDSSAPATPERNVTELFIKPPPIIPLVEVEDNDVIVDRLIIQESTITPPASSTKSSVLSEQYNKSSSSNVYKTSSTAKNIREIDDCIFIETTSKRNPASLDGAEDEGTGLTGRGILIPDDLIFVNTPAEDAELILNEFDQRFRTGEADWTMKVHSQMVLRLAEVKKNLDAKSDVYERVTKLLILLTRFRSMGRVELLSRHDCDIASKASRDYLGCACRIKRESGNLECVFLSMLSAGDIQVRNLNPSSSAANEFFSAGIKVMNIAAFKKSHLKIKSKRS</sequence>
<reference evidence="3" key="1">
    <citation type="submission" date="2022-11" db="UniProtKB">
        <authorList>
            <consortium name="WormBaseParasite"/>
        </authorList>
    </citation>
    <scope>IDENTIFICATION</scope>
</reference>
<evidence type="ECO:0000313" key="2">
    <source>
        <dbReference type="Proteomes" id="UP000887565"/>
    </source>
</evidence>
<proteinExistence type="predicted"/>
<accession>A0A915I4X1</accession>
<keyword evidence="2" id="KW-1185">Reference proteome</keyword>
<dbReference type="InterPro" id="IPR056242">
    <property type="entry name" value="PIN_TASOR"/>
</dbReference>